<evidence type="ECO:0000256" key="4">
    <source>
        <dbReference type="ARBA" id="ARBA00007573"/>
    </source>
</evidence>
<dbReference type="GO" id="GO:0033588">
    <property type="term" value="C:elongator holoenzyme complex"/>
    <property type="evidence" value="ECO:0007669"/>
    <property type="project" value="InterPro"/>
</dbReference>
<evidence type="ECO:0000256" key="8">
    <source>
        <dbReference type="ARBA" id="ARBA00023242"/>
    </source>
</evidence>
<evidence type="ECO:0000256" key="5">
    <source>
        <dbReference type="ARBA" id="ARBA00020265"/>
    </source>
</evidence>
<name>A0AAV7JLT7_9METZ</name>
<evidence type="ECO:0000313" key="10">
    <source>
        <dbReference type="EMBL" id="KAI6649758.1"/>
    </source>
</evidence>
<keyword evidence="6" id="KW-0963">Cytoplasm</keyword>
<feature type="region of interest" description="Disordered" evidence="9">
    <location>
        <begin position="1"/>
        <end position="22"/>
    </location>
</feature>
<evidence type="ECO:0000313" key="11">
    <source>
        <dbReference type="Proteomes" id="UP001165289"/>
    </source>
</evidence>
<reference evidence="10 11" key="1">
    <citation type="journal article" date="2023" name="BMC Biol.">
        <title>The compact genome of the sponge Oopsacas minuta (Hexactinellida) is lacking key metazoan core genes.</title>
        <authorList>
            <person name="Santini S."/>
            <person name="Schenkelaars Q."/>
            <person name="Jourda C."/>
            <person name="Duchesne M."/>
            <person name="Belahbib H."/>
            <person name="Rocher C."/>
            <person name="Selva M."/>
            <person name="Riesgo A."/>
            <person name="Vervoort M."/>
            <person name="Leys S.P."/>
            <person name="Kodjabachian L."/>
            <person name="Le Bivic A."/>
            <person name="Borchiellini C."/>
            <person name="Claverie J.M."/>
            <person name="Renard E."/>
        </authorList>
    </citation>
    <scope>NUCLEOTIDE SEQUENCE [LARGE SCALE GENOMIC DNA]</scope>
    <source>
        <strain evidence="10">SPO-2</strain>
    </source>
</reference>
<comment type="caution">
    <text evidence="10">The sequence shown here is derived from an EMBL/GenBank/DDBJ whole genome shotgun (WGS) entry which is preliminary data.</text>
</comment>
<dbReference type="GO" id="GO:0008023">
    <property type="term" value="C:transcription elongation factor complex"/>
    <property type="evidence" value="ECO:0007669"/>
    <property type="project" value="TreeGrafter"/>
</dbReference>
<evidence type="ECO:0000256" key="9">
    <source>
        <dbReference type="SAM" id="MobiDB-lite"/>
    </source>
</evidence>
<dbReference type="GO" id="GO:0005737">
    <property type="term" value="C:cytoplasm"/>
    <property type="evidence" value="ECO:0007669"/>
    <property type="project" value="UniProtKB-SubCell"/>
</dbReference>
<evidence type="ECO:0000256" key="3">
    <source>
        <dbReference type="ARBA" id="ARBA00005043"/>
    </source>
</evidence>
<dbReference type="AlphaFoldDB" id="A0AAV7JLT7"/>
<keyword evidence="11" id="KW-1185">Reference proteome</keyword>
<dbReference type="Proteomes" id="UP001165289">
    <property type="component" value="Unassembled WGS sequence"/>
</dbReference>
<keyword evidence="8" id="KW-0539">Nucleus</keyword>
<organism evidence="10 11">
    <name type="scientific">Oopsacas minuta</name>
    <dbReference type="NCBI Taxonomy" id="111878"/>
    <lineage>
        <taxon>Eukaryota</taxon>
        <taxon>Metazoa</taxon>
        <taxon>Porifera</taxon>
        <taxon>Hexactinellida</taxon>
        <taxon>Hexasterophora</taxon>
        <taxon>Lyssacinosida</taxon>
        <taxon>Leucopsacidae</taxon>
        <taxon>Oopsacas</taxon>
    </lineage>
</organism>
<keyword evidence="7" id="KW-0819">tRNA processing</keyword>
<dbReference type="PANTHER" id="PTHR12896:SF1">
    <property type="entry name" value="ELONGATOR COMPLEX PROTEIN 4"/>
    <property type="match status" value="1"/>
</dbReference>
<dbReference type="EMBL" id="JAKMXF010000318">
    <property type="protein sequence ID" value="KAI6649758.1"/>
    <property type="molecule type" value="Genomic_DNA"/>
</dbReference>
<comment type="pathway">
    <text evidence="3">tRNA modification; 5-methoxycarbonylmethyl-2-thiouridine-tRNA biosynthesis.</text>
</comment>
<comment type="similarity">
    <text evidence="4">Belongs to the ELP4 family.</text>
</comment>
<dbReference type="Pfam" id="PF05625">
    <property type="entry name" value="PAXNEB"/>
    <property type="match status" value="1"/>
</dbReference>
<proteinExistence type="inferred from homology"/>
<dbReference type="GO" id="GO:0002098">
    <property type="term" value="P:tRNA wobble uridine modification"/>
    <property type="evidence" value="ECO:0007669"/>
    <property type="project" value="InterPro"/>
</dbReference>
<evidence type="ECO:0000256" key="1">
    <source>
        <dbReference type="ARBA" id="ARBA00004123"/>
    </source>
</evidence>
<feature type="compositionally biased region" description="Basic residues" evidence="9">
    <location>
        <begin position="1"/>
        <end position="10"/>
    </location>
</feature>
<comment type="subcellular location">
    <subcellularLocation>
        <location evidence="2">Cytoplasm</location>
    </subcellularLocation>
    <subcellularLocation>
        <location evidence="1">Nucleus</location>
    </subcellularLocation>
</comment>
<evidence type="ECO:0000256" key="7">
    <source>
        <dbReference type="ARBA" id="ARBA00022694"/>
    </source>
</evidence>
<dbReference type="InterPro" id="IPR008728">
    <property type="entry name" value="Elongator_complex_protein_4"/>
</dbReference>
<dbReference type="Gene3D" id="3.40.50.300">
    <property type="entry name" value="P-loop containing nucleotide triphosphate hydrolases"/>
    <property type="match status" value="1"/>
</dbReference>
<dbReference type="PANTHER" id="PTHR12896">
    <property type="entry name" value="PAX6 NEIGHBOR PROTEIN PAXNEB"/>
    <property type="match status" value="1"/>
</dbReference>
<sequence length="347" mass="39535">MSSFIKKKQSSNKSKLPHLPPGCKPSIYNNQTVISSGVAAIDFLLGGGIPLGSLVLIEEDELRIYSNLLLRYFTSEGILCGHRVIVSVSIGDDFINQLPGQVDNIEVQQKDESVGDSMKIAFRYEALQQVDSEFSSAIKFCHSFDLTHKLDYNTFVRENPNLTMINNRSSSTAKLQYSQLLQSIRDNLNTANGVIRIVLQHMGSVLWDNSGPDGSREFIKFLFNIRALTRCYPVTFLLSYPTYNHSEIYLNRIRYLSDAVYRLECFQSSDKEVSPLFSDYHGLFHLVKLPKINSLQSFIPETLNFGFKAKKRKFVIEKLHLPPELGEDDKKSTTKIKVRMDKKLLEF</sequence>
<accession>A0AAV7JLT7</accession>
<gene>
    <name evidence="10" type="ORF">LOD99_6547</name>
</gene>
<evidence type="ECO:0000256" key="6">
    <source>
        <dbReference type="ARBA" id="ARBA00022490"/>
    </source>
</evidence>
<evidence type="ECO:0000256" key="2">
    <source>
        <dbReference type="ARBA" id="ARBA00004496"/>
    </source>
</evidence>
<dbReference type="InterPro" id="IPR027417">
    <property type="entry name" value="P-loop_NTPase"/>
</dbReference>
<protein>
    <recommendedName>
        <fullName evidence="5">Elongator complex protein 4</fullName>
    </recommendedName>
</protein>
<dbReference type="CDD" id="cd19494">
    <property type="entry name" value="Elp4"/>
    <property type="match status" value="1"/>
</dbReference>